<keyword evidence="4" id="KW-0805">Transcription regulation</keyword>
<name>A0AAV5TK64_9BILA</name>
<dbReference type="GO" id="GO:0008270">
    <property type="term" value="F:zinc ion binding"/>
    <property type="evidence" value="ECO:0007669"/>
    <property type="project" value="UniProtKB-KW"/>
</dbReference>
<dbReference type="PANTHER" id="PTHR46011">
    <property type="entry name" value="NUCLEAR HORMONE RECEPTOR FAMILY MEMBER NHR-86-RELATED"/>
    <property type="match status" value="1"/>
</dbReference>
<evidence type="ECO:0000313" key="11">
    <source>
        <dbReference type="EMBL" id="GMS94714.1"/>
    </source>
</evidence>
<evidence type="ECO:0000256" key="3">
    <source>
        <dbReference type="ARBA" id="ARBA00022833"/>
    </source>
</evidence>
<organism evidence="11 12">
    <name type="scientific">Pristionchus entomophagus</name>
    <dbReference type="NCBI Taxonomy" id="358040"/>
    <lineage>
        <taxon>Eukaryota</taxon>
        <taxon>Metazoa</taxon>
        <taxon>Ecdysozoa</taxon>
        <taxon>Nematoda</taxon>
        <taxon>Chromadorea</taxon>
        <taxon>Rhabditida</taxon>
        <taxon>Rhabditina</taxon>
        <taxon>Diplogasteromorpha</taxon>
        <taxon>Diplogasteroidea</taxon>
        <taxon>Neodiplogasteridae</taxon>
        <taxon>Pristionchus</taxon>
    </lineage>
</organism>
<sequence length="359" mass="41935">MGIDVCRACTVFYRRTSEKQEPFVCRSGSNRCPTGTELNCRKCRLLHLEKILQQSGAKDQALWFRTTKQRNVPVSVLDLVQPCTSSSVISHEVRARPLLSRVRAAYEKMCFARLSGELNARKDPPNPMQISLKNHPVYPSSFTTSNHANRLLLTCIIELGSSSFPEFGLLTDDQKWSIAVKFYFAFRMFDGFYRARTYFADVPDRTFYSYTLWMSEDIAEHFFDDREENTGDVEGAKRLMISNCREQVEKMRLLMDQVNPDEEEFLAVLVLMFWSTHGLEAHDEITNISERYQQQIVEELHHYSRDVKNLGNYASRFGELYMFLPIFEQPTEQVKEMYEVLRLLGVFPEKFFTYKLSKE</sequence>
<keyword evidence="3" id="KW-0862">Zinc</keyword>
<keyword evidence="8" id="KW-0539">Nucleus</keyword>
<accession>A0AAV5TK64</accession>
<evidence type="ECO:0000256" key="6">
    <source>
        <dbReference type="ARBA" id="ARBA00023163"/>
    </source>
</evidence>
<keyword evidence="1" id="KW-0479">Metal-binding</keyword>
<dbReference type="PANTHER" id="PTHR46011:SF6">
    <property type="entry name" value="HIGH ZINC ACTIVATED NUCLEAR RECEPTOR PROTEIN"/>
    <property type="match status" value="1"/>
</dbReference>
<dbReference type="GO" id="GO:0005634">
    <property type="term" value="C:nucleus"/>
    <property type="evidence" value="ECO:0007669"/>
    <property type="project" value="TreeGrafter"/>
</dbReference>
<evidence type="ECO:0000259" key="10">
    <source>
        <dbReference type="PROSITE" id="PS51843"/>
    </source>
</evidence>
<dbReference type="InterPro" id="IPR000536">
    <property type="entry name" value="Nucl_hrmn_rcpt_lig-bd"/>
</dbReference>
<dbReference type="Gene3D" id="1.10.565.10">
    <property type="entry name" value="Retinoid X Receptor"/>
    <property type="match status" value="1"/>
</dbReference>
<dbReference type="EMBL" id="BTSX01000004">
    <property type="protein sequence ID" value="GMS94714.1"/>
    <property type="molecule type" value="Genomic_DNA"/>
</dbReference>
<dbReference type="PROSITE" id="PS51843">
    <property type="entry name" value="NR_LBD"/>
    <property type="match status" value="1"/>
</dbReference>
<evidence type="ECO:0008006" key="13">
    <source>
        <dbReference type="Google" id="ProtNLM"/>
    </source>
</evidence>
<dbReference type="InterPro" id="IPR013088">
    <property type="entry name" value="Znf_NHR/GATA"/>
</dbReference>
<dbReference type="PROSITE" id="PS51030">
    <property type="entry name" value="NUCLEAR_REC_DBD_2"/>
    <property type="match status" value="1"/>
</dbReference>
<dbReference type="SUPFAM" id="SSF48508">
    <property type="entry name" value="Nuclear receptor ligand-binding domain"/>
    <property type="match status" value="1"/>
</dbReference>
<dbReference type="Proteomes" id="UP001432027">
    <property type="component" value="Unassembled WGS sequence"/>
</dbReference>
<keyword evidence="7" id="KW-0675">Receptor</keyword>
<reference evidence="11" key="1">
    <citation type="submission" date="2023-10" db="EMBL/GenBank/DDBJ databases">
        <title>Genome assembly of Pristionchus species.</title>
        <authorList>
            <person name="Yoshida K."/>
            <person name="Sommer R.J."/>
        </authorList>
    </citation>
    <scope>NUCLEOTIDE SEQUENCE</scope>
    <source>
        <strain evidence="11">RS0144</strain>
    </source>
</reference>
<keyword evidence="5" id="KW-0238">DNA-binding</keyword>
<dbReference type="GO" id="GO:0003700">
    <property type="term" value="F:DNA-binding transcription factor activity"/>
    <property type="evidence" value="ECO:0007669"/>
    <property type="project" value="InterPro"/>
</dbReference>
<keyword evidence="2" id="KW-0863">Zinc-finger</keyword>
<dbReference type="SUPFAM" id="SSF57716">
    <property type="entry name" value="Glucocorticoid receptor-like (DNA-binding domain)"/>
    <property type="match status" value="1"/>
</dbReference>
<evidence type="ECO:0000256" key="7">
    <source>
        <dbReference type="ARBA" id="ARBA00023170"/>
    </source>
</evidence>
<dbReference type="GO" id="GO:0043565">
    <property type="term" value="F:sequence-specific DNA binding"/>
    <property type="evidence" value="ECO:0007669"/>
    <property type="project" value="InterPro"/>
</dbReference>
<dbReference type="InterPro" id="IPR001628">
    <property type="entry name" value="Znf_hrmn_rcpt"/>
</dbReference>
<dbReference type="Gene3D" id="3.30.50.10">
    <property type="entry name" value="Erythroid Transcription Factor GATA-1, subunit A"/>
    <property type="match status" value="1"/>
</dbReference>
<evidence type="ECO:0000256" key="4">
    <source>
        <dbReference type="ARBA" id="ARBA00023015"/>
    </source>
</evidence>
<dbReference type="Pfam" id="PF00104">
    <property type="entry name" value="Hormone_recep"/>
    <property type="match status" value="1"/>
</dbReference>
<evidence type="ECO:0000256" key="1">
    <source>
        <dbReference type="ARBA" id="ARBA00022723"/>
    </source>
</evidence>
<dbReference type="SMART" id="SM00430">
    <property type="entry name" value="HOLI"/>
    <property type="match status" value="1"/>
</dbReference>
<feature type="domain" description="NR LBD" evidence="10">
    <location>
        <begin position="94"/>
        <end position="359"/>
    </location>
</feature>
<evidence type="ECO:0000256" key="5">
    <source>
        <dbReference type="ARBA" id="ARBA00023125"/>
    </source>
</evidence>
<evidence type="ECO:0000313" key="12">
    <source>
        <dbReference type="Proteomes" id="UP001432027"/>
    </source>
</evidence>
<evidence type="ECO:0000256" key="8">
    <source>
        <dbReference type="ARBA" id="ARBA00023242"/>
    </source>
</evidence>
<dbReference type="AlphaFoldDB" id="A0AAV5TK64"/>
<keyword evidence="12" id="KW-1185">Reference proteome</keyword>
<gene>
    <name evidence="11" type="ORF">PENTCL1PPCAC_16889</name>
</gene>
<dbReference type="InterPro" id="IPR035500">
    <property type="entry name" value="NHR-like_dom_sf"/>
</dbReference>
<comment type="caution">
    <text evidence="11">The sequence shown here is derived from an EMBL/GenBank/DDBJ whole genome shotgun (WGS) entry which is preliminary data.</text>
</comment>
<proteinExistence type="predicted"/>
<keyword evidence="6" id="KW-0804">Transcription</keyword>
<evidence type="ECO:0000259" key="9">
    <source>
        <dbReference type="PROSITE" id="PS51030"/>
    </source>
</evidence>
<protein>
    <recommendedName>
        <fullName evidence="13">Nuclear receptor</fullName>
    </recommendedName>
</protein>
<feature type="domain" description="Nuclear receptor" evidence="9">
    <location>
        <begin position="1"/>
        <end position="64"/>
    </location>
</feature>
<evidence type="ECO:0000256" key="2">
    <source>
        <dbReference type="ARBA" id="ARBA00022771"/>
    </source>
</evidence>